<name>A0ABS3TYT3_9PSED</name>
<dbReference type="InterPro" id="IPR021109">
    <property type="entry name" value="Peptidase_aspartic_dom_sf"/>
</dbReference>
<dbReference type="PANTHER" id="PTHR38037">
    <property type="entry name" value="ZN_PROTEASE DOMAIN-CONTAINING PROTEIN"/>
    <property type="match status" value="1"/>
</dbReference>
<keyword evidence="4" id="KW-1185">Reference proteome</keyword>
<reference evidence="3 4" key="1">
    <citation type="submission" date="2020-12" db="EMBL/GenBank/DDBJ databases">
        <title>Pseudomonas schmalbachii sp. nov. isolated from millipede gut.</title>
        <authorList>
            <person name="Shelomi M."/>
        </authorList>
    </citation>
    <scope>NUCLEOTIDE SEQUENCE [LARGE SCALE GENOMIC DNA]</scope>
    <source>
        <strain evidence="3 4">Milli4</strain>
    </source>
</reference>
<keyword evidence="1" id="KW-0732">Signal</keyword>
<proteinExistence type="predicted"/>
<dbReference type="InterPro" id="IPR008503">
    <property type="entry name" value="Asp_endopeptidase"/>
</dbReference>
<dbReference type="Pfam" id="PF05618">
    <property type="entry name" value="Zn_protease"/>
    <property type="match status" value="1"/>
</dbReference>
<dbReference type="Proteomes" id="UP000669060">
    <property type="component" value="Unassembled WGS sequence"/>
</dbReference>
<dbReference type="SUPFAM" id="SSF50630">
    <property type="entry name" value="Acid proteases"/>
    <property type="match status" value="1"/>
</dbReference>
<dbReference type="EMBL" id="JAELYA010000010">
    <property type="protein sequence ID" value="MBO3277845.1"/>
    <property type="molecule type" value="Genomic_DNA"/>
</dbReference>
<sequence length="167" mass="18663">MKLPNAALLAALLGVFAVTADAAQPSVWGWQEQARLMPESVAMKARLDTGVQTSVMDVHNIKRIRKNNQRWVQYDIQVKDPETGRLISLPFERPVERVLRVHGVGGSEKRPVVSMDICLGEQVYREQFALRDRGLTDFPLLLGRRTLERLGAVDASKTMTVAPTCKP</sequence>
<protein>
    <submittedName>
        <fullName evidence="3">ATP-dependent zinc protease</fullName>
    </submittedName>
</protein>
<comment type="caution">
    <text evidence="3">The sequence shown here is derived from an EMBL/GenBank/DDBJ whole genome shotgun (WGS) entry which is preliminary data.</text>
</comment>
<feature type="chain" id="PRO_5047172316" evidence="1">
    <location>
        <begin position="23"/>
        <end position="167"/>
    </location>
</feature>
<organism evidence="3 4">
    <name type="scientific">Pseudomonas schmalbachii</name>
    <dbReference type="NCBI Taxonomy" id="2816993"/>
    <lineage>
        <taxon>Bacteria</taxon>
        <taxon>Pseudomonadati</taxon>
        <taxon>Pseudomonadota</taxon>
        <taxon>Gammaproteobacteria</taxon>
        <taxon>Pseudomonadales</taxon>
        <taxon>Pseudomonadaceae</taxon>
        <taxon>Pseudomonas</taxon>
    </lineage>
</organism>
<keyword evidence="3" id="KW-0378">Hydrolase</keyword>
<evidence type="ECO:0000256" key="1">
    <source>
        <dbReference type="SAM" id="SignalP"/>
    </source>
</evidence>
<dbReference type="Gene3D" id="2.40.70.10">
    <property type="entry name" value="Acid Proteases"/>
    <property type="match status" value="1"/>
</dbReference>
<feature type="signal peptide" evidence="1">
    <location>
        <begin position="1"/>
        <end position="22"/>
    </location>
</feature>
<dbReference type="GO" id="GO:0006508">
    <property type="term" value="P:proteolysis"/>
    <property type="evidence" value="ECO:0007669"/>
    <property type="project" value="UniProtKB-KW"/>
</dbReference>
<dbReference type="GO" id="GO:0008233">
    <property type="term" value="F:peptidase activity"/>
    <property type="evidence" value="ECO:0007669"/>
    <property type="project" value="UniProtKB-KW"/>
</dbReference>
<dbReference type="RefSeq" id="WP_208316239.1">
    <property type="nucleotide sequence ID" value="NZ_JAELYA010000010.1"/>
</dbReference>
<gene>
    <name evidence="3" type="ORF">JFY56_21735</name>
</gene>
<evidence type="ECO:0000313" key="3">
    <source>
        <dbReference type="EMBL" id="MBO3277845.1"/>
    </source>
</evidence>
<evidence type="ECO:0000259" key="2">
    <source>
        <dbReference type="Pfam" id="PF05618"/>
    </source>
</evidence>
<keyword evidence="3" id="KW-0645">Protease</keyword>
<dbReference type="PANTHER" id="PTHR38037:SF2">
    <property type="entry name" value="ATP-DEPENDENT ZINC PROTEASE DOMAIN-CONTAINING PROTEIN-RELATED"/>
    <property type="match status" value="1"/>
</dbReference>
<evidence type="ECO:0000313" key="4">
    <source>
        <dbReference type="Proteomes" id="UP000669060"/>
    </source>
</evidence>
<feature type="domain" description="Retropepsin-like aspartic endopeptidase" evidence="2">
    <location>
        <begin position="27"/>
        <end position="160"/>
    </location>
</feature>
<accession>A0ABS3TYT3</accession>